<dbReference type="STRING" id="461836.A0A0L0DC88"/>
<evidence type="ECO:0000256" key="6">
    <source>
        <dbReference type="ARBA" id="ARBA00023136"/>
    </source>
</evidence>
<keyword evidence="8" id="KW-0407">Ion channel</keyword>
<dbReference type="RefSeq" id="XP_013757455.1">
    <property type="nucleotide sequence ID" value="XM_013902001.1"/>
</dbReference>
<dbReference type="OrthoDB" id="2021138at2759"/>
<dbReference type="CDD" id="cd00038">
    <property type="entry name" value="CAP_ED"/>
    <property type="match status" value="2"/>
</dbReference>
<dbReference type="InterPro" id="IPR016024">
    <property type="entry name" value="ARM-type_fold"/>
</dbReference>
<evidence type="ECO:0000256" key="7">
    <source>
        <dbReference type="ARBA" id="ARBA00023286"/>
    </source>
</evidence>
<keyword evidence="3" id="KW-0812">Transmembrane</keyword>
<dbReference type="InterPro" id="IPR018490">
    <property type="entry name" value="cNMP-bd_dom_sf"/>
</dbReference>
<dbReference type="PROSITE" id="PS50042">
    <property type="entry name" value="CNMP_BINDING_3"/>
    <property type="match status" value="2"/>
</dbReference>
<dbReference type="Gene3D" id="2.60.120.10">
    <property type="entry name" value="Jelly Rolls"/>
    <property type="match status" value="2"/>
</dbReference>
<evidence type="ECO:0000256" key="8">
    <source>
        <dbReference type="ARBA" id="ARBA00023303"/>
    </source>
</evidence>
<name>A0A0L0DC88_THETB</name>
<organism evidence="11 12">
    <name type="scientific">Thecamonas trahens ATCC 50062</name>
    <dbReference type="NCBI Taxonomy" id="461836"/>
    <lineage>
        <taxon>Eukaryota</taxon>
        <taxon>Apusozoa</taxon>
        <taxon>Apusomonadida</taxon>
        <taxon>Apusomonadidae</taxon>
        <taxon>Thecamonas</taxon>
    </lineage>
</organism>
<keyword evidence="4" id="KW-1133">Transmembrane helix</keyword>
<dbReference type="PANTHER" id="PTHR45638">
    <property type="entry name" value="CYCLIC NUCLEOTIDE-GATED CATION CHANNEL SUBUNIT A"/>
    <property type="match status" value="1"/>
</dbReference>
<evidence type="ECO:0000313" key="12">
    <source>
        <dbReference type="Proteomes" id="UP000054408"/>
    </source>
</evidence>
<dbReference type="InterPro" id="IPR014710">
    <property type="entry name" value="RmlC-like_jellyroll"/>
</dbReference>
<proteinExistence type="predicted"/>
<dbReference type="SMART" id="SM00100">
    <property type="entry name" value="cNMP"/>
    <property type="match status" value="2"/>
</dbReference>
<dbReference type="eggNOG" id="KOG0498">
    <property type="taxonomic scope" value="Eukaryota"/>
</dbReference>
<keyword evidence="12" id="KW-1185">Reference proteome</keyword>
<evidence type="ECO:0000256" key="4">
    <source>
        <dbReference type="ARBA" id="ARBA00022989"/>
    </source>
</evidence>
<feature type="domain" description="Cyclic nucleotide-binding" evidence="10">
    <location>
        <begin position="838"/>
        <end position="937"/>
    </location>
</feature>
<reference evidence="11 12" key="1">
    <citation type="submission" date="2010-05" db="EMBL/GenBank/DDBJ databases">
        <title>The Genome Sequence of Thecamonas trahens ATCC 50062.</title>
        <authorList>
            <consortium name="The Broad Institute Genome Sequencing Platform"/>
            <person name="Russ C."/>
            <person name="Cuomo C."/>
            <person name="Shea T."/>
            <person name="Young S.K."/>
            <person name="Zeng Q."/>
            <person name="Koehrsen M."/>
            <person name="Haas B."/>
            <person name="Borodovsky M."/>
            <person name="Guigo R."/>
            <person name="Alvarado L."/>
            <person name="Berlin A."/>
            <person name="Bochicchio J."/>
            <person name="Borenstein D."/>
            <person name="Chapman S."/>
            <person name="Chen Z."/>
            <person name="Freedman E."/>
            <person name="Gellesch M."/>
            <person name="Goldberg J."/>
            <person name="Griggs A."/>
            <person name="Gujja S."/>
            <person name="Heilman E."/>
            <person name="Heiman D."/>
            <person name="Hepburn T."/>
            <person name="Howarth C."/>
            <person name="Jen D."/>
            <person name="Larson L."/>
            <person name="Mehta T."/>
            <person name="Park D."/>
            <person name="Pearson M."/>
            <person name="Roberts A."/>
            <person name="Saif S."/>
            <person name="Shenoy N."/>
            <person name="Sisk P."/>
            <person name="Stolte C."/>
            <person name="Sykes S."/>
            <person name="Thomson T."/>
            <person name="Walk T."/>
            <person name="White J."/>
            <person name="Yandava C."/>
            <person name="Burger G."/>
            <person name="Gray M.W."/>
            <person name="Holland P.W.H."/>
            <person name="King N."/>
            <person name="Lang F.B.F."/>
            <person name="Roger A.J."/>
            <person name="Ruiz-Trillo I."/>
            <person name="Lander E."/>
            <person name="Nusbaum C."/>
        </authorList>
    </citation>
    <scope>NUCLEOTIDE SEQUENCE [LARGE SCALE GENOMIC DNA]</scope>
    <source>
        <strain evidence="11 12">ATCC 50062</strain>
    </source>
</reference>
<dbReference type="InterPro" id="IPR018488">
    <property type="entry name" value="cNMP-bd_CS"/>
</dbReference>
<feature type="region of interest" description="Disordered" evidence="9">
    <location>
        <begin position="158"/>
        <end position="177"/>
    </location>
</feature>
<dbReference type="SUPFAM" id="SSF48371">
    <property type="entry name" value="ARM repeat"/>
    <property type="match status" value="1"/>
</dbReference>
<dbReference type="GO" id="GO:0005221">
    <property type="term" value="F:intracellularly cyclic nucleotide-activated monoatomic cation channel activity"/>
    <property type="evidence" value="ECO:0007669"/>
    <property type="project" value="InterPro"/>
</dbReference>
<dbReference type="EMBL" id="GL349458">
    <property type="protein sequence ID" value="KNC49952.1"/>
    <property type="molecule type" value="Genomic_DNA"/>
</dbReference>
<sequence>MGHDSHVTRRRLPAQEEVYSFSPQLAPRSRKLVAERDRLPARQRLVELADVHREKHARAQEKAIEEVMAQCTFTPRIKPYKRPKDVEGVSLVERTYKWNAARKAKLEEARAASEPPAVLAIDTFDPDECTFAPKINRARIRDDPPNPATLRPRVRKRVRVRRTSPVAAPEASDSVPAAAAVGAKTVRRPVEFVPGVFAVSPPHQPAPAATSSPQASATDTLAAATRDVGVQVAIKDPRTAKYKAKAKELYAEVQALRRGSAAADGLLPPQDALDLSSSVVDVALAVPLAAAVAAAGGDAVPQVNAGVQTELELLDYAEMPDTAVAEALSAARHVLLHPSELDEFEARSYASSWDGSRSDDECSPLTGSAQRRVAFHDNNHLSPQSSRVVHRGDSAGSSVLSAEDIEASVKAEVALIKLPSSRTLLPPYAGARSPSPAYGSGSDADNDDASADKAGTIVDHSAERVSRRRAMEIALKDVRFVIMKMNAADGDVIKLRAAAALARTCVEKVKGLLDGLAEVSDDERERAKLLHLGESMEHIARDCYAHTDDLVNAPRDEGVLQRVNQTLERLDDTVEYALRAGTDVAIAQDLAEALSNVPFFAAVDDPSLLHDLVHKMKEETYAPNAVIATEGETGDCMWFLTRGEAAVVLQTGDEVARLREADHFGEIAVLIDTPRTATVRAVTYVTVYTLSKSDLLAAIAQHPDLLDHFRQVARARLQADHERRRAASLAMRLHEEPLYLVREQLVSDRAQLGDLVVHSSLESVRPVAQRVVERARTVSDRLESELLRERMAALLETTDVDAIDDVKALTAAATKLASEAIRTIALVFWRRLLASNHMFDDTDDAFRDILVSGSEVIELGFNETVVEAGVGKGQLLFVASGSTSVYMPMGERVGALDEGGHLGEKQLLYNVPFERTIRSTTDVQIVCLSHTALSNALKLRPQYAENLAAVKAALLAAEAELLEDVSREQIEQETRQLLRERDTITRLAAGIEKSHLLALHTSELKAKRALLADILSSIDAAIDEKELQQGSDDNLATLVEKLAAADASFPRPNAGDGSGIPLIQFYKGETTLFALKQGHVTYASRFFDILREMITLEPGALRLEAIPAHALGRLAIPLLFPHTLARALVVAAEDGVVEAAEPAEKMIRLADMVQVAPTILGYDAELPLQVLAQLHAPPTMRASVARVLVSSLARRYVVARSTPDSSEFALAHAHSLLICSDVVFHTPPDSAELVVLGSVAEVTFTACDRQTLLVRAPHSPQLVLTASDPEAWLAALEQAASQPMLPTFDARLEARVPQLLPLAPPVLVSVSIPASLDDSDDGDESSTGAASDAAALCRAVLDAAMVGDSLRRPLIALSHALLRGPPAYALPEHPTLLYVLLLKLESLPARLDDVAALATTIGLLVEASPVCREHVTGARTVRHLVAALSKVLGALAARCDDDMAFKAGQACSAALARLLVADPSQVEAFRAAGGMAVGLASLTCATEPAAPLPVTLTSGLVALLSAAVSTDKYARKRFVELGGLEVLCDLVPPPVHDATLAAVVLGVYAGVVADAEIECGWRMQVLDASARLAAAHLSEASVVAAALHVEAATVAARSLPPSDVRIQNLTLALVGFADHADLVRLPALAAITGMLVCTPLHRQTLLDSGLINTAMAVLVAESATLSSELVAAGACLLASVAYVFAHEGATVDTTHVDVFDAQVGVDLLMKLAGRDGDPHDARRRVWLAAARLVAAPGIGGAVTRALQPDMDSLLELAGREPLLAVPLLTALAAAPEVDDVVRRRSIVRPLLALVAEAGREQQGAVATALDGLRAAVYAEAWAMGEVPPTGEWAAYFGFLHRAAPIEADFEAEKRARRLRRDARRAQLPNRTATPSARTLPATARIASMVARALPDMHTMLAGPLCPWQIERRLISLWALLDE</sequence>
<evidence type="ECO:0000256" key="9">
    <source>
        <dbReference type="SAM" id="MobiDB-lite"/>
    </source>
</evidence>
<dbReference type="SUPFAM" id="SSF51206">
    <property type="entry name" value="cAMP-binding domain-like"/>
    <property type="match status" value="2"/>
</dbReference>
<evidence type="ECO:0000256" key="5">
    <source>
        <dbReference type="ARBA" id="ARBA00023065"/>
    </source>
</evidence>
<gene>
    <name evidence="11" type="ORF">AMSG_11955</name>
</gene>
<keyword evidence="5" id="KW-0406">Ion transport</keyword>
<dbReference type="GO" id="GO:0044877">
    <property type="term" value="F:protein-containing complex binding"/>
    <property type="evidence" value="ECO:0007669"/>
    <property type="project" value="TreeGrafter"/>
</dbReference>
<dbReference type="InterPro" id="IPR050866">
    <property type="entry name" value="CNG_cation_channel"/>
</dbReference>
<evidence type="ECO:0000259" key="10">
    <source>
        <dbReference type="PROSITE" id="PS50042"/>
    </source>
</evidence>
<dbReference type="GeneID" id="25569870"/>
<dbReference type="Pfam" id="PF00027">
    <property type="entry name" value="cNMP_binding"/>
    <property type="match status" value="1"/>
</dbReference>
<evidence type="ECO:0000256" key="2">
    <source>
        <dbReference type="ARBA" id="ARBA00022448"/>
    </source>
</evidence>
<accession>A0A0L0DC88</accession>
<dbReference type="PANTHER" id="PTHR45638:SF11">
    <property type="entry name" value="CYCLIC NUCLEOTIDE-GATED CATION CHANNEL SUBUNIT A"/>
    <property type="match status" value="1"/>
</dbReference>
<evidence type="ECO:0000256" key="1">
    <source>
        <dbReference type="ARBA" id="ARBA00004141"/>
    </source>
</evidence>
<dbReference type="GO" id="GO:0016020">
    <property type="term" value="C:membrane"/>
    <property type="evidence" value="ECO:0007669"/>
    <property type="project" value="UniProtKB-SubCell"/>
</dbReference>
<evidence type="ECO:0000313" key="11">
    <source>
        <dbReference type="EMBL" id="KNC49952.1"/>
    </source>
</evidence>
<evidence type="ECO:0000256" key="3">
    <source>
        <dbReference type="ARBA" id="ARBA00022692"/>
    </source>
</evidence>
<keyword evidence="6" id="KW-0472">Membrane</keyword>
<dbReference type="InterPro" id="IPR000595">
    <property type="entry name" value="cNMP-bd_dom"/>
</dbReference>
<dbReference type="Proteomes" id="UP000054408">
    <property type="component" value="Unassembled WGS sequence"/>
</dbReference>
<keyword evidence="2" id="KW-0813">Transport</keyword>
<feature type="region of interest" description="Disordered" evidence="9">
    <location>
        <begin position="426"/>
        <end position="460"/>
    </location>
</feature>
<protein>
    <recommendedName>
        <fullName evidence="10">Cyclic nucleotide-binding domain-containing protein</fullName>
    </recommendedName>
</protein>
<keyword evidence="7" id="KW-1071">Ligand-gated ion channel</keyword>
<feature type="domain" description="Cyclic nucleotide-binding" evidence="10">
    <location>
        <begin position="605"/>
        <end position="695"/>
    </location>
</feature>
<comment type="subcellular location">
    <subcellularLocation>
        <location evidence="1">Membrane</location>
        <topology evidence="1">Multi-pass membrane protein</topology>
    </subcellularLocation>
</comment>
<dbReference type="PROSITE" id="PS00889">
    <property type="entry name" value="CNMP_BINDING_2"/>
    <property type="match status" value="1"/>
</dbReference>